<dbReference type="EMBL" id="CAJEWN010000436">
    <property type="protein sequence ID" value="CAD2182572.1"/>
    <property type="molecule type" value="Genomic_DNA"/>
</dbReference>
<dbReference type="Proteomes" id="UP000580250">
    <property type="component" value="Unassembled WGS sequence"/>
</dbReference>
<reference evidence="1 2" key="1">
    <citation type="submission" date="2020-08" db="EMBL/GenBank/DDBJ databases">
        <authorList>
            <person name="Koutsovoulos G."/>
            <person name="Danchin GJ E."/>
        </authorList>
    </citation>
    <scope>NUCLEOTIDE SEQUENCE [LARGE SCALE GENOMIC DNA]</scope>
</reference>
<comment type="caution">
    <text evidence="1">The sequence shown here is derived from an EMBL/GenBank/DDBJ whole genome shotgun (WGS) entry which is preliminary data.</text>
</comment>
<protein>
    <submittedName>
        <fullName evidence="1">Uncharacterized protein</fullName>
    </submittedName>
</protein>
<proteinExistence type="predicted"/>
<accession>A0A6V7W6B3</accession>
<sequence>MSKKIKIEIHLKQRWVGTARGVGNRKCRKFQGVKVNIKVFGPDIGVLSGVRCISGIWISGYLALQF</sequence>
<organism evidence="1 2">
    <name type="scientific">Meloidogyne enterolobii</name>
    <name type="common">Root-knot nematode worm</name>
    <name type="synonym">Meloidogyne mayaguensis</name>
    <dbReference type="NCBI Taxonomy" id="390850"/>
    <lineage>
        <taxon>Eukaryota</taxon>
        <taxon>Metazoa</taxon>
        <taxon>Ecdysozoa</taxon>
        <taxon>Nematoda</taxon>
        <taxon>Chromadorea</taxon>
        <taxon>Rhabditida</taxon>
        <taxon>Tylenchina</taxon>
        <taxon>Tylenchomorpha</taxon>
        <taxon>Tylenchoidea</taxon>
        <taxon>Meloidogynidae</taxon>
        <taxon>Meloidogyninae</taxon>
        <taxon>Meloidogyne</taxon>
    </lineage>
</organism>
<name>A0A6V7W6B3_MELEN</name>
<gene>
    <name evidence="1" type="ORF">MENT_LOCUS34796</name>
</gene>
<evidence type="ECO:0000313" key="2">
    <source>
        <dbReference type="Proteomes" id="UP000580250"/>
    </source>
</evidence>
<evidence type="ECO:0000313" key="1">
    <source>
        <dbReference type="EMBL" id="CAD2182572.1"/>
    </source>
</evidence>
<dbReference type="AlphaFoldDB" id="A0A6V7W6B3"/>